<evidence type="ECO:0000256" key="1">
    <source>
        <dbReference type="SAM" id="MobiDB-lite"/>
    </source>
</evidence>
<feature type="region of interest" description="Disordered" evidence="1">
    <location>
        <begin position="36"/>
        <end position="58"/>
    </location>
</feature>
<dbReference type="EMBL" id="DS824896">
    <property type="protein sequence ID" value="EEC11893.1"/>
    <property type="molecule type" value="Genomic_DNA"/>
</dbReference>
<dbReference type="InParanoid" id="B7PZ71"/>
<protein>
    <submittedName>
        <fullName evidence="2 3">Uncharacterized protein</fullName>
    </submittedName>
</protein>
<keyword evidence="4" id="KW-1185">Reference proteome</keyword>
<proteinExistence type="predicted"/>
<dbReference type="AlphaFoldDB" id="B7PZ71"/>
<reference evidence="3" key="2">
    <citation type="submission" date="2020-05" db="UniProtKB">
        <authorList>
            <consortium name="EnsemblMetazoa"/>
        </authorList>
    </citation>
    <scope>IDENTIFICATION</scope>
    <source>
        <strain evidence="3">wikel</strain>
    </source>
</reference>
<accession>B7PZ71</accession>
<sequence>RLNPVGVSLAPHQRYHTHIRCPPPLYRVADGERRTGSYINPRAGHKGPARHLNPFNGT</sequence>
<feature type="non-terminal residue" evidence="2">
    <location>
        <position position="58"/>
    </location>
</feature>
<dbReference type="PaxDb" id="6945-B7PZ71"/>
<organism>
    <name type="scientific">Ixodes scapularis</name>
    <name type="common">Black-legged tick</name>
    <name type="synonym">Deer tick</name>
    <dbReference type="NCBI Taxonomy" id="6945"/>
    <lineage>
        <taxon>Eukaryota</taxon>
        <taxon>Metazoa</taxon>
        <taxon>Ecdysozoa</taxon>
        <taxon>Arthropoda</taxon>
        <taxon>Chelicerata</taxon>
        <taxon>Arachnida</taxon>
        <taxon>Acari</taxon>
        <taxon>Parasitiformes</taxon>
        <taxon>Ixodida</taxon>
        <taxon>Ixodoidea</taxon>
        <taxon>Ixodidae</taxon>
        <taxon>Ixodinae</taxon>
        <taxon>Ixodes</taxon>
    </lineage>
</organism>
<dbReference type="EMBL" id="ABJB010017901">
    <property type="status" value="NOT_ANNOTATED_CDS"/>
    <property type="molecule type" value="Genomic_DNA"/>
</dbReference>
<dbReference type="Proteomes" id="UP000001555">
    <property type="component" value="Unassembled WGS sequence"/>
</dbReference>
<evidence type="ECO:0000313" key="2">
    <source>
        <dbReference type="EMBL" id="EEC11893.1"/>
    </source>
</evidence>
<dbReference type="VEuPathDB" id="VectorBase:ISCW008650"/>
<dbReference type="VEuPathDB" id="VectorBase:ISCI008650"/>
<dbReference type="EnsemblMetazoa" id="ISCW008650-RA">
    <property type="protein sequence ID" value="ISCW008650-PA"/>
    <property type="gene ID" value="ISCW008650"/>
</dbReference>
<dbReference type="HOGENOM" id="CLU_2984948_0_0_1"/>
<evidence type="ECO:0000313" key="4">
    <source>
        <dbReference type="Proteomes" id="UP000001555"/>
    </source>
</evidence>
<reference evidence="2 4" key="1">
    <citation type="submission" date="2008-03" db="EMBL/GenBank/DDBJ databases">
        <title>Annotation of Ixodes scapularis.</title>
        <authorList>
            <consortium name="Ixodes scapularis Genome Project Consortium"/>
            <person name="Caler E."/>
            <person name="Hannick L.I."/>
            <person name="Bidwell S."/>
            <person name="Joardar V."/>
            <person name="Thiagarajan M."/>
            <person name="Amedeo P."/>
            <person name="Galinsky K.J."/>
            <person name="Schobel S."/>
            <person name="Inman J."/>
            <person name="Hostetler J."/>
            <person name="Miller J."/>
            <person name="Hammond M."/>
            <person name="Megy K."/>
            <person name="Lawson D."/>
            <person name="Kodira C."/>
            <person name="Sutton G."/>
            <person name="Meyer J."/>
            <person name="Hill C.A."/>
            <person name="Birren B."/>
            <person name="Nene V."/>
            <person name="Collins F."/>
            <person name="Alarcon-Chaidez F."/>
            <person name="Wikel S."/>
            <person name="Strausberg R."/>
        </authorList>
    </citation>
    <scope>NUCLEOTIDE SEQUENCE [LARGE SCALE GENOMIC DNA]</scope>
    <source>
        <strain evidence="4">Wikel</strain>
        <strain evidence="2">Wikel colony</strain>
    </source>
</reference>
<evidence type="ECO:0000313" key="3">
    <source>
        <dbReference type="EnsemblMetazoa" id="ISCW008650-PA"/>
    </source>
</evidence>
<feature type="non-terminal residue" evidence="2">
    <location>
        <position position="1"/>
    </location>
</feature>
<name>B7PZ71_IXOSC</name>
<gene>
    <name evidence="2" type="ORF">IscW_ISCW008650</name>
</gene>